<dbReference type="RefSeq" id="WP_319619456.1">
    <property type="nucleotide sequence ID" value="NZ_JAWXXR010000001.1"/>
</dbReference>
<accession>A0ABU4QEC3</accession>
<dbReference type="SUPFAM" id="SSF52540">
    <property type="entry name" value="P-loop containing nucleoside triphosphate hydrolases"/>
    <property type="match status" value="1"/>
</dbReference>
<proteinExistence type="predicted"/>
<dbReference type="InterPro" id="IPR003959">
    <property type="entry name" value="ATPase_AAA_core"/>
</dbReference>
<evidence type="ECO:0000313" key="2">
    <source>
        <dbReference type="EMBL" id="MDX6017724.1"/>
    </source>
</evidence>
<dbReference type="EMBL" id="JAWXXR010000001">
    <property type="protein sequence ID" value="MDX6017724.1"/>
    <property type="molecule type" value="Genomic_DNA"/>
</dbReference>
<dbReference type="PANTHER" id="PTHR43581">
    <property type="entry name" value="ATP/GTP PHOSPHATASE"/>
    <property type="match status" value="1"/>
</dbReference>
<comment type="caution">
    <text evidence="2">The sequence shown here is derived from an EMBL/GenBank/DDBJ whole genome shotgun (WGS) entry which is preliminary data.</text>
</comment>
<protein>
    <submittedName>
        <fullName evidence="2">AAA family ATPase</fullName>
    </submittedName>
</protein>
<dbReference type="Pfam" id="PF13304">
    <property type="entry name" value="AAA_21"/>
    <property type="match status" value="1"/>
</dbReference>
<dbReference type="Proteomes" id="UP001272773">
    <property type="component" value="Unassembled WGS sequence"/>
</dbReference>
<dbReference type="CDD" id="cd00267">
    <property type="entry name" value="ABC_ATPase"/>
    <property type="match status" value="1"/>
</dbReference>
<keyword evidence="3" id="KW-1185">Reference proteome</keyword>
<evidence type="ECO:0000313" key="3">
    <source>
        <dbReference type="Proteomes" id="UP001272773"/>
    </source>
</evidence>
<sequence>MFILDEPEASLSPTRQMTFMATINQLIQKKSQFIIATHSPILLSYPNSTIYRVSEDGFNLINYEETDAYQITQAFLKNPNRMFRELFK</sequence>
<reference evidence="2 3" key="1">
    <citation type="submission" date="2023-11" db="EMBL/GenBank/DDBJ databases">
        <title>MicrobeMod: A computational toolkit for identifying prokaryotic methylation and restriction-modification with nanopore sequencing.</title>
        <authorList>
            <person name="Crits-Christoph A."/>
            <person name="Kang S.C."/>
            <person name="Lee H."/>
            <person name="Ostrov N."/>
        </authorList>
    </citation>
    <scope>NUCLEOTIDE SEQUENCE [LARGE SCALE GENOMIC DNA]</scope>
    <source>
        <strain evidence="2 3">ATCC BAA-2732</strain>
    </source>
</reference>
<dbReference type="InterPro" id="IPR027417">
    <property type="entry name" value="P-loop_NTPase"/>
</dbReference>
<name>A0ABU4QEC3_9GAMM</name>
<feature type="domain" description="ATPase AAA-type core" evidence="1">
    <location>
        <begin position="2"/>
        <end position="44"/>
    </location>
</feature>
<dbReference type="PANTHER" id="PTHR43581:SF3">
    <property type="entry name" value="AAA+ ATPASE DOMAIN-CONTAINING PROTEIN"/>
    <property type="match status" value="1"/>
</dbReference>
<dbReference type="Gene3D" id="3.40.50.300">
    <property type="entry name" value="P-loop containing nucleotide triphosphate hydrolases"/>
    <property type="match status" value="1"/>
</dbReference>
<evidence type="ECO:0000259" key="1">
    <source>
        <dbReference type="Pfam" id="PF13304"/>
    </source>
</evidence>
<organism evidence="2 3">
    <name type="scientific">Shewanella indica</name>
    <dbReference type="NCBI Taxonomy" id="768528"/>
    <lineage>
        <taxon>Bacteria</taxon>
        <taxon>Pseudomonadati</taxon>
        <taxon>Pseudomonadota</taxon>
        <taxon>Gammaproteobacteria</taxon>
        <taxon>Alteromonadales</taxon>
        <taxon>Shewanellaceae</taxon>
        <taxon>Shewanella</taxon>
    </lineage>
</organism>
<dbReference type="GeneID" id="88624950"/>
<dbReference type="InterPro" id="IPR051396">
    <property type="entry name" value="Bact_Antivir_Def_Nuclease"/>
</dbReference>
<gene>
    <name evidence="2" type="ORF">SIL79_15540</name>
</gene>